<dbReference type="EMBL" id="KV454487">
    <property type="protein sequence ID" value="ODV59201.1"/>
    <property type="molecule type" value="Genomic_DNA"/>
</dbReference>
<comment type="similarity">
    <text evidence="2">Belongs to the UPF0057 (PMP3) family.</text>
</comment>
<dbReference type="OrthoDB" id="2802411at2759"/>
<dbReference type="PANTHER" id="PTHR21659:SF42">
    <property type="entry name" value="UPF0057 MEMBRANE PROTEIN ZK632.10-RELATED"/>
    <property type="match status" value="1"/>
</dbReference>
<proteinExistence type="inferred from homology"/>
<protein>
    <submittedName>
        <fullName evidence="8">Uncharacterized protein</fullName>
    </submittedName>
</protein>
<keyword evidence="5 7" id="KW-0472">Membrane</keyword>
<dbReference type="GO" id="GO:0016020">
    <property type="term" value="C:membrane"/>
    <property type="evidence" value="ECO:0007669"/>
    <property type="project" value="UniProtKB-SubCell"/>
</dbReference>
<keyword evidence="3 7" id="KW-0812">Transmembrane</keyword>
<feature type="compositionally biased region" description="Low complexity" evidence="6">
    <location>
        <begin position="134"/>
        <end position="170"/>
    </location>
</feature>
<keyword evidence="9" id="KW-1185">Reference proteome</keyword>
<reference evidence="9" key="1">
    <citation type="submission" date="2016-05" db="EMBL/GenBank/DDBJ databases">
        <title>Comparative genomics of biotechnologically important yeasts.</title>
        <authorList>
            <consortium name="DOE Joint Genome Institute"/>
            <person name="Riley R."/>
            <person name="Haridas S."/>
            <person name="Wolfe K.H."/>
            <person name="Lopes M.R."/>
            <person name="Hittinger C.T."/>
            <person name="Goker M."/>
            <person name="Salamov A."/>
            <person name="Wisecaver J."/>
            <person name="Long T.M."/>
            <person name="Aerts A.L."/>
            <person name="Barry K."/>
            <person name="Choi C."/>
            <person name="Clum A."/>
            <person name="Coughlan A.Y."/>
            <person name="Deshpande S."/>
            <person name="Douglass A.P."/>
            <person name="Hanson S.J."/>
            <person name="Klenk H.-P."/>
            <person name="Labutti K."/>
            <person name="Lapidus A."/>
            <person name="Lindquist E."/>
            <person name="Lipzen A."/>
            <person name="Meier-Kolthoff J.P."/>
            <person name="Ohm R.A."/>
            <person name="Otillar R.P."/>
            <person name="Pangilinan J."/>
            <person name="Peng Y."/>
            <person name="Rokas A."/>
            <person name="Rosa C.A."/>
            <person name="Scheuner C."/>
            <person name="Sibirny A.A."/>
            <person name="Slot J.C."/>
            <person name="Stielow J.B."/>
            <person name="Sun H."/>
            <person name="Kurtzman C.P."/>
            <person name="Blackwell M."/>
            <person name="Grigoriev I.V."/>
            <person name="Jeffries T.W."/>
        </authorList>
    </citation>
    <scope>NUCLEOTIDE SEQUENCE [LARGE SCALE GENOMIC DNA]</scope>
    <source>
        <strain evidence="9">DSM 1968</strain>
    </source>
</reference>
<sequence length="198" mass="22482">MCCPPLCCSDCVLVIVGLFFPPLPVMIRRGICSVDTLINIALCCLGIIPGILHSWYIISRYPPDYIYIDEEQQFYYPSPNRSNQNIAYPSPLLIDVSRQQSSPHNCQHHQNHQQQLAQKNQSIQPLVSHSTQTYQPNHSQSQSQSQSQIQIQNQNQYQNQPQPQPQNQSNYGSTSNDNNPQGPPPAYNEVLNESSVYK</sequence>
<evidence type="ECO:0000313" key="8">
    <source>
        <dbReference type="EMBL" id="ODV59201.1"/>
    </source>
</evidence>
<dbReference type="FunCoup" id="A0A1D2VC53">
    <property type="interactions" value="347"/>
</dbReference>
<evidence type="ECO:0000256" key="4">
    <source>
        <dbReference type="ARBA" id="ARBA00022989"/>
    </source>
</evidence>
<evidence type="ECO:0000313" key="9">
    <source>
        <dbReference type="Proteomes" id="UP000095038"/>
    </source>
</evidence>
<feature type="compositionally biased region" description="Polar residues" evidence="6">
    <location>
        <begin position="123"/>
        <end position="133"/>
    </location>
</feature>
<evidence type="ECO:0000256" key="1">
    <source>
        <dbReference type="ARBA" id="ARBA00004370"/>
    </source>
</evidence>
<keyword evidence="4 7" id="KW-1133">Transmembrane helix</keyword>
<dbReference type="Proteomes" id="UP000095038">
    <property type="component" value="Unassembled WGS sequence"/>
</dbReference>
<feature type="transmembrane region" description="Helical" evidence="7">
    <location>
        <begin position="12"/>
        <end position="31"/>
    </location>
</feature>
<name>A0A1D2VC53_9ASCO</name>
<dbReference type="InParanoid" id="A0A1D2VC53"/>
<evidence type="ECO:0000256" key="5">
    <source>
        <dbReference type="ARBA" id="ARBA00023136"/>
    </source>
</evidence>
<gene>
    <name evidence="8" type="ORF">ASCRUDRAFT_77284</name>
</gene>
<feature type="region of interest" description="Disordered" evidence="6">
    <location>
        <begin position="99"/>
        <end position="198"/>
    </location>
</feature>
<evidence type="ECO:0000256" key="6">
    <source>
        <dbReference type="SAM" id="MobiDB-lite"/>
    </source>
</evidence>
<evidence type="ECO:0000256" key="7">
    <source>
        <dbReference type="SAM" id="Phobius"/>
    </source>
</evidence>
<dbReference type="PANTHER" id="PTHR21659">
    <property type="entry name" value="HYDROPHOBIC PROTEIN RCI2 LOW TEMPERATURE AND SALT RESPONSIVE PROTEIN LTI6 -RELATED"/>
    <property type="match status" value="1"/>
</dbReference>
<dbReference type="STRING" id="1344418.A0A1D2VC53"/>
<dbReference type="GeneID" id="30967437"/>
<dbReference type="Pfam" id="PF01679">
    <property type="entry name" value="Pmp3"/>
    <property type="match status" value="1"/>
</dbReference>
<feature type="transmembrane region" description="Helical" evidence="7">
    <location>
        <begin position="37"/>
        <end position="58"/>
    </location>
</feature>
<evidence type="ECO:0000256" key="2">
    <source>
        <dbReference type="ARBA" id="ARBA00009530"/>
    </source>
</evidence>
<dbReference type="InterPro" id="IPR000612">
    <property type="entry name" value="PMP3"/>
</dbReference>
<accession>A0A1D2VC53</accession>
<feature type="compositionally biased region" description="Low complexity" evidence="6">
    <location>
        <begin position="112"/>
        <end position="122"/>
    </location>
</feature>
<feature type="compositionally biased region" description="Polar residues" evidence="6">
    <location>
        <begin position="171"/>
        <end position="180"/>
    </location>
</feature>
<dbReference type="RefSeq" id="XP_020045508.1">
    <property type="nucleotide sequence ID" value="XM_020193801.1"/>
</dbReference>
<organism evidence="8 9">
    <name type="scientific">Ascoidea rubescens DSM 1968</name>
    <dbReference type="NCBI Taxonomy" id="1344418"/>
    <lineage>
        <taxon>Eukaryota</taxon>
        <taxon>Fungi</taxon>
        <taxon>Dikarya</taxon>
        <taxon>Ascomycota</taxon>
        <taxon>Saccharomycotina</taxon>
        <taxon>Saccharomycetes</taxon>
        <taxon>Ascoideaceae</taxon>
        <taxon>Ascoidea</taxon>
    </lineage>
</organism>
<evidence type="ECO:0000256" key="3">
    <source>
        <dbReference type="ARBA" id="ARBA00022692"/>
    </source>
</evidence>
<dbReference type="AlphaFoldDB" id="A0A1D2VC53"/>
<comment type="subcellular location">
    <subcellularLocation>
        <location evidence="1">Membrane</location>
    </subcellularLocation>
</comment>